<feature type="transmembrane region" description="Helical" evidence="5">
    <location>
        <begin position="20"/>
        <end position="44"/>
    </location>
</feature>
<keyword evidence="8" id="KW-1185">Reference proteome</keyword>
<keyword evidence="2 7" id="KW-0645">Protease</keyword>
<dbReference type="Gene3D" id="3.90.226.10">
    <property type="entry name" value="2-enoyl-CoA Hydratase, Chain A, domain 1"/>
    <property type="match status" value="2"/>
</dbReference>
<keyword evidence="5" id="KW-0472">Membrane</keyword>
<evidence type="ECO:0000313" key="8">
    <source>
        <dbReference type="Proteomes" id="UP000064921"/>
    </source>
</evidence>
<accession>A0A0U3P5C6</accession>
<evidence type="ECO:0000256" key="1">
    <source>
        <dbReference type="ARBA" id="ARBA00008683"/>
    </source>
</evidence>
<dbReference type="InterPro" id="IPR047272">
    <property type="entry name" value="S49_SppA_C"/>
</dbReference>
<sequence>MSLDAEAITDRRRLRRKLVFWRVAAFLILAAALISGLIALGGGFNAERSKPHIARIPIEGVIMEDRDQLKLIREIGENKRVAGVIISINSPGGSTTGGEALYQALHELSKKKPVVAEIRTVGASAGYMVALASDHIVARHNSITGSIGVLFQFGNAEKLLDMVGVKMDAVKSAPMKAEPDFYSDPSPETRDMLALLVGDSYDWFVKLVAERRKLSPEAARAVADGSIVTGFRAQERKLVDAIGGEAAAIAWLEKEKGVARDLPVVTWKVPDERSRLPFAARMSQGIGEGAAKALIEGVSEAKGLISPSLTLDGLVSVWHAPGGVPGGQEQGSGE</sequence>
<evidence type="ECO:0000256" key="2">
    <source>
        <dbReference type="ARBA" id="ARBA00022670"/>
    </source>
</evidence>
<dbReference type="PANTHER" id="PTHR42987">
    <property type="entry name" value="PEPTIDASE S49"/>
    <property type="match status" value="1"/>
</dbReference>
<dbReference type="eggNOG" id="COG0616">
    <property type="taxonomic scope" value="Bacteria"/>
</dbReference>
<evidence type="ECO:0000256" key="5">
    <source>
        <dbReference type="SAM" id="Phobius"/>
    </source>
</evidence>
<gene>
    <name evidence="7" type="ORF">APZ00_08045</name>
</gene>
<dbReference type="KEGG" id="pphr:APZ00_08045"/>
<reference evidence="7 8" key="1">
    <citation type="submission" date="2015-10" db="EMBL/GenBank/DDBJ databases">
        <title>The world's first case of liver abscess caused by Pannonibacter phragmitetus.</title>
        <authorList>
            <person name="Ming D."/>
            <person name="Wang M."/>
            <person name="Zhou Y."/>
            <person name="Jiang T."/>
            <person name="Hu S."/>
        </authorList>
    </citation>
    <scope>NUCLEOTIDE SEQUENCE [LARGE SCALE GENOMIC DNA]</scope>
    <source>
        <strain evidence="7 8">31801</strain>
    </source>
</reference>
<comment type="similarity">
    <text evidence="1">Belongs to the peptidase S49 family.</text>
</comment>
<dbReference type="STRING" id="121719.APZ00_08045"/>
<evidence type="ECO:0000256" key="4">
    <source>
        <dbReference type="ARBA" id="ARBA00022825"/>
    </source>
</evidence>
<feature type="domain" description="Peptidase S49" evidence="6">
    <location>
        <begin position="107"/>
        <end position="258"/>
    </location>
</feature>
<keyword evidence="5" id="KW-1133">Transmembrane helix</keyword>
<dbReference type="Pfam" id="PF01343">
    <property type="entry name" value="Peptidase_S49"/>
    <property type="match status" value="1"/>
</dbReference>
<dbReference type="GO" id="GO:0008236">
    <property type="term" value="F:serine-type peptidase activity"/>
    <property type="evidence" value="ECO:0007669"/>
    <property type="project" value="UniProtKB-KW"/>
</dbReference>
<dbReference type="RefSeq" id="WP_058898612.1">
    <property type="nucleotide sequence ID" value="NZ_CP013068.1"/>
</dbReference>
<keyword evidence="3" id="KW-0378">Hydrolase</keyword>
<dbReference type="GO" id="GO:0006508">
    <property type="term" value="P:proteolysis"/>
    <property type="evidence" value="ECO:0007669"/>
    <property type="project" value="UniProtKB-KW"/>
</dbReference>
<keyword evidence="5" id="KW-0812">Transmembrane</keyword>
<organism evidence="7 8">
    <name type="scientific">Pannonibacter phragmitetus</name>
    <dbReference type="NCBI Taxonomy" id="121719"/>
    <lineage>
        <taxon>Bacteria</taxon>
        <taxon>Pseudomonadati</taxon>
        <taxon>Pseudomonadota</taxon>
        <taxon>Alphaproteobacteria</taxon>
        <taxon>Hyphomicrobiales</taxon>
        <taxon>Stappiaceae</taxon>
        <taxon>Pannonibacter</taxon>
    </lineage>
</organism>
<evidence type="ECO:0000259" key="6">
    <source>
        <dbReference type="Pfam" id="PF01343"/>
    </source>
</evidence>
<evidence type="ECO:0000256" key="3">
    <source>
        <dbReference type="ARBA" id="ARBA00022801"/>
    </source>
</evidence>
<dbReference type="SUPFAM" id="SSF52096">
    <property type="entry name" value="ClpP/crotonase"/>
    <property type="match status" value="1"/>
</dbReference>
<keyword evidence="4" id="KW-0720">Serine protease</keyword>
<evidence type="ECO:0000313" key="7">
    <source>
        <dbReference type="EMBL" id="ALV27029.1"/>
    </source>
</evidence>
<dbReference type="InterPro" id="IPR004635">
    <property type="entry name" value="Pept_S49_SppA"/>
</dbReference>
<dbReference type="InterPro" id="IPR029045">
    <property type="entry name" value="ClpP/crotonase-like_dom_sf"/>
</dbReference>
<dbReference type="EMBL" id="CP013068">
    <property type="protein sequence ID" value="ALV27029.1"/>
    <property type="molecule type" value="Genomic_DNA"/>
</dbReference>
<proteinExistence type="inferred from homology"/>
<dbReference type="PANTHER" id="PTHR42987:SF6">
    <property type="entry name" value="PROTEINASE IV"/>
    <property type="match status" value="1"/>
</dbReference>
<protein>
    <submittedName>
        <fullName evidence="7">Clp protease</fullName>
    </submittedName>
</protein>
<dbReference type="InterPro" id="IPR002142">
    <property type="entry name" value="Peptidase_S49"/>
</dbReference>
<dbReference type="NCBIfam" id="TIGR00706">
    <property type="entry name" value="SppA_dom"/>
    <property type="match status" value="1"/>
</dbReference>
<name>A0A0U3P5C6_9HYPH</name>
<dbReference type="Proteomes" id="UP000064921">
    <property type="component" value="Chromosome"/>
</dbReference>
<dbReference type="AlphaFoldDB" id="A0A0U3P5C6"/>
<dbReference type="CDD" id="cd07023">
    <property type="entry name" value="S49_Sppa_N_C"/>
    <property type="match status" value="1"/>
</dbReference>